<keyword evidence="1" id="KW-0812">Transmembrane</keyword>
<feature type="transmembrane region" description="Helical" evidence="1">
    <location>
        <begin position="228"/>
        <end position="249"/>
    </location>
</feature>
<keyword evidence="4" id="KW-1185">Reference proteome</keyword>
<dbReference type="GO" id="GO:0016747">
    <property type="term" value="F:acyltransferase activity, transferring groups other than amino-acyl groups"/>
    <property type="evidence" value="ECO:0007669"/>
    <property type="project" value="InterPro"/>
</dbReference>
<dbReference type="STRING" id="942150.IV64_GL001062"/>
<dbReference type="InterPro" id="IPR002656">
    <property type="entry name" value="Acyl_transf_3_dom"/>
</dbReference>
<evidence type="ECO:0000259" key="2">
    <source>
        <dbReference type="Pfam" id="PF01757"/>
    </source>
</evidence>
<comment type="caution">
    <text evidence="3">The sequence shown here is derived from an EMBL/GenBank/DDBJ whole genome shotgun (WGS) entry which is preliminary data.</text>
</comment>
<name>A0A0R2M160_9LACO</name>
<dbReference type="PATRIC" id="fig|942150.3.peg.1097"/>
<feature type="transmembrane region" description="Helical" evidence="1">
    <location>
        <begin position="35"/>
        <end position="53"/>
    </location>
</feature>
<gene>
    <name evidence="3" type="ORF">IV64_GL001062</name>
</gene>
<dbReference type="OrthoDB" id="3268734at2"/>
<proteinExistence type="predicted"/>
<feature type="transmembrane region" description="Helical" evidence="1">
    <location>
        <begin position="106"/>
        <end position="126"/>
    </location>
</feature>
<protein>
    <recommendedName>
        <fullName evidence="2">Acyltransferase 3 domain-containing protein</fullName>
    </recommendedName>
</protein>
<organism evidence="3 4">
    <name type="scientific">Lactiplantibacillus xiangfangensis</name>
    <dbReference type="NCBI Taxonomy" id="942150"/>
    <lineage>
        <taxon>Bacteria</taxon>
        <taxon>Bacillati</taxon>
        <taxon>Bacillota</taxon>
        <taxon>Bacilli</taxon>
        <taxon>Lactobacillales</taxon>
        <taxon>Lactobacillaceae</taxon>
        <taxon>Lactiplantibacillus</taxon>
    </lineage>
</organism>
<evidence type="ECO:0000313" key="3">
    <source>
        <dbReference type="EMBL" id="KRO07902.1"/>
    </source>
</evidence>
<feature type="domain" description="Acyltransferase 3" evidence="2">
    <location>
        <begin position="38"/>
        <end position="335"/>
    </location>
</feature>
<feature type="transmembrane region" description="Helical" evidence="1">
    <location>
        <begin position="138"/>
        <end position="163"/>
    </location>
</feature>
<evidence type="ECO:0000256" key="1">
    <source>
        <dbReference type="SAM" id="Phobius"/>
    </source>
</evidence>
<dbReference type="Proteomes" id="UP000051783">
    <property type="component" value="Unassembled WGS sequence"/>
</dbReference>
<evidence type="ECO:0000313" key="4">
    <source>
        <dbReference type="Proteomes" id="UP000051783"/>
    </source>
</evidence>
<feature type="transmembrane region" description="Helical" evidence="1">
    <location>
        <begin position="199"/>
        <end position="216"/>
    </location>
</feature>
<keyword evidence="1" id="KW-0472">Membrane</keyword>
<keyword evidence="1" id="KW-1133">Transmembrane helix</keyword>
<dbReference type="AlphaFoldDB" id="A0A0R2M160"/>
<sequence length="351" mass="40138">MDVILLLIVIWFAGSLRYRTAGPTATDLDRGTTTTINGLFILLVLFGHFMTFIQMPSEFARVTRLWMAVKGQLIVTTFLFFSGYGLSIQYQKRGPQYLKTFPKHRFLFLWGKFAVAITLYAIVAWLRGKHYSSWHLLGSYLGLTTIGNSAWYVFTILLMYLISYVAWRLLPQNCWGAIGIMALGSVLYIVIASAFLPEYYFCTVFCYVAGVVYGYYKIRLENRICRNWITYLSVGLITVLGFAASYVLCANSIGLRRDVSYQIAAILFAFCFVLLAMSFSIHNRVLAYLGGPALFAIYVLQRLPMIWLQNTWLAKQPVLYFSGVLILTVILGWLFDQGFNRGWKHLVLRRA</sequence>
<dbReference type="RefSeq" id="WP_057707448.1">
    <property type="nucleotide sequence ID" value="NZ_JQCL01000095.1"/>
</dbReference>
<dbReference type="EMBL" id="JQCL01000095">
    <property type="protein sequence ID" value="KRO07902.1"/>
    <property type="molecule type" value="Genomic_DNA"/>
</dbReference>
<feature type="transmembrane region" description="Helical" evidence="1">
    <location>
        <begin position="285"/>
        <end position="305"/>
    </location>
</feature>
<feature type="transmembrane region" description="Helical" evidence="1">
    <location>
        <begin position="175"/>
        <end position="192"/>
    </location>
</feature>
<feature type="transmembrane region" description="Helical" evidence="1">
    <location>
        <begin position="261"/>
        <end position="279"/>
    </location>
</feature>
<accession>A0A0R2M160</accession>
<feature type="transmembrane region" description="Helical" evidence="1">
    <location>
        <begin position="317"/>
        <end position="335"/>
    </location>
</feature>
<reference evidence="3 4" key="1">
    <citation type="journal article" date="2015" name="Genome Announc.">
        <title>Expanding the biotechnology potential of lactobacilli through comparative genomics of 213 strains and associated genera.</title>
        <authorList>
            <person name="Sun Z."/>
            <person name="Harris H.M."/>
            <person name="McCann A."/>
            <person name="Guo C."/>
            <person name="Argimon S."/>
            <person name="Zhang W."/>
            <person name="Yang X."/>
            <person name="Jeffery I.B."/>
            <person name="Cooney J.C."/>
            <person name="Kagawa T.F."/>
            <person name="Liu W."/>
            <person name="Song Y."/>
            <person name="Salvetti E."/>
            <person name="Wrobel A."/>
            <person name="Rasinkangas P."/>
            <person name="Parkhill J."/>
            <person name="Rea M.C."/>
            <person name="O'Sullivan O."/>
            <person name="Ritari J."/>
            <person name="Douillard F.P."/>
            <person name="Paul Ross R."/>
            <person name="Yang R."/>
            <person name="Briner A.E."/>
            <person name="Felis G.E."/>
            <person name="de Vos W.M."/>
            <person name="Barrangou R."/>
            <person name="Klaenhammer T.R."/>
            <person name="Caufield P.W."/>
            <person name="Cui Y."/>
            <person name="Zhang H."/>
            <person name="O'Toole P.W."/>
        </authorList>
    </citation>
    <scope>NUCLEOTIDE SEQUENCE [LARGE SCALE GENOMIC DNA]</scope>
    <source>
        <strain evidence="3 4">LMG 26013</strain>
    </source>
</reference>
<dbReference type="Pfam" id="PF01757">
    <property type="entry name" value="Acyl_transf_3"/>
    <property type="match status" value="1"/>
</dbReference>
<feature type="transmembrane region" description="Helical" evidence="1">
    <location>
        <begin position="65"/>
        <end position="86"/>
    </location>
</feature>